<protein>
    <submittedName>
        <fullName evidence="2">Uncharacterized protein</fullName>
    </submittedName>
</protein>
<keyword evidence="3" id="KW-1185">Reference proteome</keyword>
<feature type="region of interest" description="Disordered" evidence="1">
    <location>
        <begin position="240"/>
        <end position="261"/>
    </location>
</feature>
<comment type="caution">
    <text evidence="2">The sequence shown here is derived from an EMBL/GenBank/DDBJ whole genome shotgun (WGS) entry which is preliminary data.</text>
</comment>
<feature type="compositionally biased region" description="Acidic residues" evidence="1">
    <location>
        <begin position="700"/>
        <end position="710"/>
    </location>
</feature>
<feature type="region of interest" description="Disordered" evidence="1">
    <location>
        <begin position="438"/>
        <end position="513"/>
    </location>
</feature>
<feature type="compositionally biased region" description="Polar residues" evidence="1">
    <location>
        <begin position="712"/>
        <end position="726"/>
    </location>
</feature>
<feature type="compositionally biased region" description="Basic and acidic residues" evidence="1">
    <location>
        <begin position="467"/>
        <end position="484"/>
    </location>
</feature>
<feature type="compositionally biased region" description="Basic residues" evidence="1">
    <location>
        <begin position="632"/>
        <end position="641"/>
    </location>
</feature>
<evidence type="ECO:0000313" key="2">
    <source>
        <dbReference type="EMBL" id="KAF2880221.1"/>
    </source>
</evidence>
<feature type="compositionally biased region" description="Polar residues" evidence="1">
    <location>
        <begin position="81"/>
        <end position="95"/>
    </location>
</feature>
<accession>A0A8K0C7G9</accession>
<organism evidence="2 3">
    <name type="scientific">Ignelater luminosus</name>
    <name type="common">Cucubano</name>
    <name type="synonym">Pyrophorus luminosus</name>
    <dbReference type="NCBI Taxonomy" id="2038154"/>
    <lineage>
        <taxon>Eukaryota</taxon>
        <taxon>Metazoa</taxon>
        <taxon>Ecdysozoa</taxon>
        <taxon>Arthropoda</taxon>
        <taxon>Hexapoda</taxon>
        <taxon>Insecta</taxon>
        <taxon>Pterygota</taxon>
        <taxon>Neoptera</taxon>
        <taxon>Endopterygota</taxon>
        <taxon>Coleoptera</taxon>
        <taxon>Polyphaga</taxon>
        <taxon>Elateriformia</taxon>
        <taxon>Elateroidea</taxon>
        <taxon>Elateridae</taxon>
        <taxon>Agrypninae</taxon>
        <taxon>Pyrophorini</taxon>
        <taxon>Ignelater</taxon>
    </lineage>
</organism>
<evidence type="ECO:0000313" key="3">
    <source>
        <dbReference type="Proteomes" id="UP000801492"/>
    </source>
</evidence>
<feature type="region of interest" description="Disordered" evidence="1">
    <location>
        <begin position="700"/>
        <end position="726"/>
    </location>
</feature>
<evidence type="ECO:0000256" key="1">
    <source>
        <dbReference type="SAM" id="MobiDB-lite"/>
    </source>
</evidence>
<feature type="compositionally biased region" description="Low complexity" evidence="1">
    <location>
        <begin position="153"/>
        <end position="171"/>
    </location>
</feature>
<feature type="region of interest" description="Disordered" evidence="1">
    <location>
        <begin position="615"/>
        <end position="645"/>
    </location>
</feature>
<sequence>MQSEELEDSRSSSKETLTNADMTVSGAIEPSSIIKPQPQCSSQYCSDSEYSLDRIKLESYIEKILPESPINSEILDEESNNSRPVITNNPSSLSPQEEKPPTPSILEPFKNLQEQNPNESIRSWLQRITQMQNEIQKKMNLENSNRAFSDLMNTSKSSSSNSCNSSASNSNPVQKPSRIIKYEDLPYMGEMTLDNSKPRRGRKPKKADICHLIYKNYGTIFPGIPDSSKEIIENDLSLKKKSSENSSNNNSTETLSQSTFSNKSNVQNKIISSLLEKRLTQETKRSESISESITTKLLKPQERSLNEHDQDEPLNLCIRDLNQLKIRLLRKHSNTYTSDSTPEIKSEPQSDDEVEFVNETSSLSSQETPDLKIPALSLTEFSPTSTIIEPKNLENGVAPGGYIYWPNAGVFIHPMALQQHLIYYQRMAANNNYTLLSQSPRPTPEISVNSVKPTPELRKLAPKIRPKKSETSEESENQSHETKVKRNASTSSSDKTPVKRKRSAIFIPPIPSENQTNPATEVSICKFKFTGGAKPSLQEKKMLSVDSGGNFRYYSGTGDKSMRGYEFFPRETLQQQVESAHGSSTGAFLQASGEKIFPPPVDFAGKQAHPDLLLSSDVPTSSLSTVPDLTPKHKKRKSRKSIQREKLEQTFKEKGFLIQTQQLESAEGATYCKFRQLRKFTRYLFRSWKDYLPGNVRELQEEEEDGEPDMENVSNGLTPNNLNAPL</sequence>
<feature type="compositionally biased region" description="Polar residues" evidence="1">
    <location>
        <begin position="438"/>
        <end position="452"/>
    </location>
</feature>
<proteinExistence type="predicted"/>
<dbReference type="OrthoDB" id="6348149at2759"/>
<feature type="region of interest" description="Disordered" evidence="1">
    <location>
        <begin position="1"/>
        <end position="45"/>
    </location>
</feature>
<feature type="region of interest" description="Disordered" evidence="1">
    <location>
        <begin position="66"/>
        <end position="117"/>
    </location>
</feature>
<gene>
    <name evidence="2" type="ORF">ILUMI_25957</name>
</gene>
<reference evidence="2" key="1">
    <citation type="submission" date="2019-08" db="EMBL/GenBank/DDBJ databases">
        <title>The genome of the North American firefly Photinus pyralis.</title>
        <authorList>
            <consortium name="Photinus pyralis genome working group"/>
            <person name="Fallon T.R."/>
            <person name="Sander Lower S.E."/>
            <person name="Weng J.-K."/>
        </authorList>
    </citation>
    <scope>NUCLEOTIDE SEQUENCE</scope>
    <source>
        <strain evidence="2">TRF0915ILg1</strain>
        <tissue evidence="2">Whole body</tissue>
    </source>
</reference>
<feature type="compositionally biased region" description="Polar residues" evidence="1">
    <location>
        <begin position="617"/>
        <end position="627"/>
    </location>
</feature>
<feature type="compositionally biased region" description="Low complexity" evidence="1">
    <location>
        <begin position="244"/>
        <end position="259"/>
    </location>
</feature>
<dbReference type="EMBL" id="VTPC01091007">
    <property type="protein sequence ID" value="KAF2880221.1"/>
    <property type="molecule type" value="Genomic_DNA"/>
</dbReference>
<feature type="region of interest" description="Disordered" evidence="1">
    <location>
        <begin position="151"/>
        <end position="177"/>
    </location>
</feature>
<dbReference type="Proteomes" id="UP000801492">
    <property type="component" value="Unassembled WGS sequence"/>
</dbReference>
<name>A0A8K0C7G9_IGNLU</name>
<dbReference type="AlphaFoldDB" id="A0A8K0C7G9"/>